<proteinExistence type="predicted"/>
<evidence type="ECO:0000313" key="2">
    <source>
        <dbReference type="Proteomes" id="UP000020595"/>
    </source>
</evidence>
<gene>
    <name evidence="1" type="ORF">J512_2796</name>
</gene>
<comment type="caution">
    <text evidence="1">The sequence shown here is derived from an EMBL/GenBank/DDBJ whole genome shotgun (WGS) entry which is preliminary data.</text>
</comment>
<reference evidence="1 2" key="1">
    <citation type="submission" date="2014-02" db="EMBL/GenBank/DDBJ databases">
        <title>Comparative genomics and transcriptomics to identify genetic mechanisms underlying the emergence of carbapenem resistant Acinetobacter baumannii (CRAb).</title>
        <authorList>
            <person name="Harris A.D."/>
            <person name="Johnson K.J."/>
            <person name="George J."/>
            <person name="Shefchek K."/>
            <person name="Daugherty S.C."/>
            <person name="Parankush S."/>
            <person name="Sadzewicz L."/>
            <person name="Tallon L."/>
            <person name="Sengamalay N."/>
            <person name="Hazen T.H."/>
            <person name="Rasko D.A."/>
        </authorList>
    </citation>
    <scope>NUCLEOTIDE SEQUENCE [LARGE SCALE GENOMIC DNA]</scope>
    <source>
        <strain evidence="1 2">1295743</strain>
    </source>
</reference>
<dbReference type="AlphaFoldDB" id="A0A009HKX7"/>
<accession>A0A009HKX7</accession>
<protein>
    <submittedName>
        <fullName evidence="1">Uncharacterized protein</fullName>
    </submittedName>
</protein>
<name>A0A009HKX7_ACIB9</name>
<dbReference type="Proteomes" id="UP000020595">
    <property type="component" value="Unassembled WGS sequence"/>
</dbReference>
<organism evidence="1 2">
    <name type="scientific">Acinetobacter baumannii (strain 1295743)</name>
    <dbReference type="NCBI Taxonomy" id="1310613"/>
    <lineage>
        <taxon>Bacteria</taxon>
        <taxon>Pseudomonadati</taxon>
        <taxon>Pseudomonadota</taxon>
        <taxon>Gammaproteobacteria</taxon>
        <taxon>Moraxellales</taxon>
        <taxon>Moraxellaceae</taxon>
        <taxon>Acinetobacter</taxon>
        <taxon>Acinetobacter calcoaceticus/baumannii complex</taxon>
    </lineage>
</organism>
<evidence type="ECO:0000313" key="1">
    <source>
        <dbReference type="EMBL" id="EXB04797.1"/>
    </source>
</evidence>
<dbReference type="EMBL" id="JEWH01000039">
    <property type="protein sequence ID" value="EXB04797.1"/>
    <property type="molecule type" value="Genomic_DNA"/>
</dbReference>
<sequence length="37" mass="4492">MAIFLYVPSKDELDEHRVDMTILKNIRYKSKSVMEKY</sequence>